<dbReference type="EMBL" id="KZ825986">
    <property type="protein sequence ID" value="PYH90340.1"/>
    <property type="molecule type" value="Genomic_DNA"/>
</dbReference>
<organism evidence="2 3">
    <name type="scientific">Aspergillus ellipticus CBS 707.79</name>
    <dbReference type="NCBI Taxonomy" id="1448320"/>
    <lineage>
        <taxon>Eukaryota</taxon>
        <taxon>Fungi</taxon>
        <taxon>Dikarya</taxon>
        <taxon>Ascomycota</taxon>
        <taxon>Pezizomycotina</taxon>
        <taxon>Eurotiomycetes</taxon>
        <taxon>Eurotiomycetidae</taxon>
        <taxon>Eurotiales</taxon>
        <taxon>Aspergillaceae</taxon>
        <taxon>Aspergillus</taxon>
        <taxon>Aspergillus subgen. Circumdati</taxon>
    </lineage>
</organism>
<accession>A0A319CZF2</accession>
<keyword evidence="3" id="KW-1185">Reference proteome</keyword>
<gene>
    <name evidence="2" type="ORF">BO71DRAFT_79549</name>
</gene>
<name>A0A319CZF2_9EURO</name>
<evidence type="ECO:0000313" key="3">
    <source>
        <dbReference type="Proteomes" id="UP000247810"/>
    </source>
</evidence>
<dbReference type="AlphaFoldDB" id="A0A319CZF2"/>
<sequence length="172" mass="19108">MQPHSWRRFALALPTRSALSCQLMPIDRRTFLLIIGTETPPPCPDQSTPHRIAHQKQETLQWPTAHCPCPPPHPPPSTWPTKPPWPAVRDPACDTSPRPGGLSSRLMKARSLQLVGTRAAASSLFRSQTWRPGCRWIFASASIQLTHYGAPLRAPSAVGNRNRKSIPQSHPQ</sequence>
<proteinExistence type="predicted"/>
<feature type="region of interest" description="Disordered" evidence="1">
    <location>
        <begin position="153"/>
        <end position="172"/>
    </location>
</feature>
<dbReference type="Proteomes" id="UP000247810">
    <property type="component" value="Unassembled WGS sequence"/>
</dbReference>
<dbReference type="VEuPathDB" id="FungiDB:BO71DRAFT_79549"/>
<evidence type="ECO:0000256" key="1">
    <source>
        <dbReference type="SAM" id="MobiDB-lite"/>
    </source>
</evidence>
<reference evidence="2 3" key="1">
    <citation type="submission" date="2018-02" db="EMBL/GenBank/DDBJ databases">
        <title>The genomes of Aspergillus section Nigri reveals drivers in fungal speciation.</title>
        <authorList>
            <consortium name="DOE Joint Genome Institute"/>
            <person name="Vesth T.C."/>
            <person name="Nybo J."/>
            <person name="Theobald S."/>
            <person name="Brandl J."/>
            <person name="Frisvad J.C."/>
            <person name="Nielsen K.F."/>
            <person name="Lyhne E.K."/>
            <person name="Kogle M.E."/>
            <person name="Kuo A."/>
            <person name="Riley R."/>
            <person name="Clum A."/>
            <person name="Nolan M."/>
            <person name="Lipzen A."/>
            <person name="Salamov A."/>
            <person name="Henrissat B."/>
            <person name="Wiebenga A."/>
            <person name="De vries R.P."/>
            <person name="Grigoriev I.V."/>
            <person name="Mortensen U.H."/>
            <person name="Andersen M.R."/>
            <person name="Baker S.E."/>
        </authorList>
    </citation>
    <scope>NUCLEOTIDE SEQUENCE [LARGE SCALE GENOMIC DNA]</scope>
    <source>
        <strain evidence="2 3">CBS 707.79</strain>
    </source>
</reference>
<protein>
    <submittedName>
        <fullName evidence="2">Uncharacterized protein</fullName>
    </submittedName>
</protein>
<evidence type="ECO:0000313" key="2">
    <source>
        <dbReference type="EMBL" id="PYH90340.1"/>
    </source>
</evidence>